<dbReference type="InParanoid" id="A0A067Q3F9"/>
<dbReference type="AlphaFoldDB" id="A0A067Q3F9"/>
<dbReference type="GO" id="GO:0008168">
    <property type="term" value="F:methyltransferase activity"/>
    <property type="evidence" value="ECO:0007669"/>
    <property type="project" value="UniProtKB-KW"/>
</dbReference>
<feature type="domain" description="Post-SET" evidence="5">
    <location>
        <begin position="124"/>
        <end position="140"/>
    </location>
</feature>
<dbReference type="CDD" id="cd08161">
    <property type="entry name" value="SET"/>
    <property type="match status" value="1"/>
</dbReference>
<dbReference type="InterPro" id="IPR046341">
    <property type="entry name" value="SET_dom_sf"/>
</dbReference>
<evidence type="ECO:0008006" key="8">
    <source>
        <dbReference type="Google" id="ProtNLM"/>
    </source>
</evidence>
<protein>
    <recommendedName>
        <fullName evidence="8">Post-SET domain-containing protein</fullName>
    </recommendedName>
</protein>
<dbReference type="Proteomes" id="UP000027265">
    <property type="component" value="Unassembled WGS sequence"/>
</dbReference>
<dbReference type="InterPro" id="IPR053201">
    <property type="entry name" value="Flavunoidine_N-MTase"/>
</dbReference>
<evidence type="ECO:0000313" key="7">
    <source>
        <dbReference type="Proteomes" id="UP000027265"/>
    </source>
</evidence>
<evidence type="ECO:0000259" key="5">
    <source>
        <dbReference type="PROSITE" id="PS50868"/>
    </source>
</evidence>
<keyword evidence="7" id="KW-1185">Reference proteome</keyword>
<organism evidence="6 7">
    <name type="scientific">Jaapia argillacea MUCL 33604</name>
    <dbReference type="NCBI Taxonomy" id="933084"/>
    <lineage>
        <taxon>Eukaryota</taxon>
        <taxon>Fungi</taxon>
        <taxon>Dikarya</taxon>
        <taxon>Basidiomycota</taxon>
        <taxon>Agaricomycotina</taxon>
        <taxon>Agaricomycetes</taxon>
        <taxon>Agaricomycetidae</taxon>
        <taxon>Jaapiales</taxon>
        <taxon>Jaapiaceae</taxon>
        <taxon>Jaapia</taxon>
    </lineage>
</organism>
<evidence type="ECO:0000256" key="2">
    <source>
        <dbReference type="ARBA" id="ARBA00022679"/>
    </source>
</evidence>
<gene>
    <name evidence="6" type="ORF">JAAARDRAFT_171909</name>
</gene>
<sequence length="220" mass="23991">MKPTQENYVLSYPGVFTVQFGDGEFSSFLTGDVNFTAGQVLAPIEGITKGPKAYTSVQCGPSSDEDHIELNSDLVYINHSCEPNVCFDLTSLDPSEWHCRALKDIAAGTPLTFFYPSTEWDMAQPFDCLCGTPTCLGKIQGAAHLTRDDLSTRGFINPHILAMIAERDSEQTASKKIELLQQTLTSPKFTEGTCSSCGYGRSARNDLNRCGCRPASPTRA</sequence>
<evidence type="ECO:0000259" key="4">
    <source>
        <dbReference type="PROSITE" id="PS50280"/>
    </source>
</evidence>
<dbReference type="InterPro" id="IPR001214">
    <property type="entry name" value="SET_dom"/>
</dbReference>
<keyword evidence="1" id="KW-0489">Methyltransferase</keyword>
<evidence type="ECO:0000313" key="6">
    <source>
        <dbReference type="EMBL" id="KDQ61598.1"/>
    </source>
</evidence>
<dbReference type="GO" id="GO:0032259">
    <property type="term" value="P:methylation"/>
    <property type="evidence" value="ECO:0007669"/>
    <property type="project" value="UniProtKB-KW"/>
</dbReference>
<keyword evidence="3" id="KW-0949">S-adenosyl-L-methionine</keyword>
<dbReference type="PROSITE" id="PS50868">
    <property type="entry name" value="POST_SET"/>
    <property type="match status" value="1"/>
</dbReference>
<proteinExistence type="predicted"/>
<dbReference type="HOGENOM" id="CLU_073382_2_0_1"/>
<dbReference type="OrthoDB" id="5984008at2759"/>
<name>A0A067Q3F9_9AGAM</name>
<reference evidence="7" key="1">
    <citation type="journal article" date="2014" name="Proc. Natl. Acad. Sci. U.S.A.">
        <title>Extensive sampling of basidiomycete genomes demonstrates inadequacy of the white-rot/brown-rot paradigm for wood decay fungi.</title>
        <authorList>
            <person name="Riley R."/>
            <person name="Salamov A.A."/>
            <person name="Brown D.W."/>
            <person name="Nagy L.G."/>
            <person name="Floudas D."/>
            <person name="Held B.W."/>
            <person name="Levasseur A."/>
            <person name="Lombard V."/>
            <person name="Morin E."/>
            <person name="Otillar R."/>
            <person name="Lindquist E.A."/>
            <person name="Sun H."/>
            <person name="LaButti K.M."/>
            <person name="Schmutz J."/>
            <person name="Jabbour D."/>
            <person name="Luo H."/>
            <person name="Baker S.E."/>
            <person name="Pisabarro A.G."/>
            <person name="Walton J.D."/>
            <person name="Blanchette R.A."/>
            <person name="Henrissat B."/>
            <person name="Martin F."/>
            <person name="Cullen D."/>
            <person name="Hibbett D.S."/>
            <person name="Grigoriev I.V."/>
        </authorList>
    </citation>
    <scope>NUCLEOTIDE SEQUENCE [LARGE SCALE GENOMIC DNA]</scope>
    <source>
        <strain evidence="7">MUCL 33604</strain>
    </source>
</reference>
<keyword evidence="2" id="KW-0808">Transferase</keyword>
<feature type="domain" description="SET" evidence="4">
    <location>
        <begin position="5"/>
        <end position="116"/>
    </location>
</feature>
<dbReference type="STRING" id="933084.A0A067Q3F9"/>
<accession>A0A067Q3F9</accession>
<evidence type="ECO:0000256" key="3">
    <source>
        <dbReference type="ARBA" id="ARBA00022691"/>
    </source>
</evidence>
<evidence type="ECO:0000256" key="1">
    <source>
        <dbReference type="ARBA" id="ARBA00022603"/>
    </source>
</evidence>
<dbReference type="PANTHER" id="PTHR12350">
    <property type="entry name" value="HISTONE-LYSINE N-METHYLTRANSFERASE-RELATED"/>
    <property type="match status" value="1"/>
</dbReference>
<dbReference type="Pfam" id="PF00856">
    <property type="entry name" value="SET"/>
    <property type="match status" value="1"/>
</dbReference>
<dbReference type="Gene3D" id="2.170.270.10">
    <property type="entry name" value="SET domain"/>
    <property type="match status" value="1"/>
</dbReference>
<dbReference type="SUPFAM" id="SSF82199">
    <property type="entry name" value="SET domain"/>
    <property type="match status" value="1"/>
</dbReference>
<dbReference type="PANTHER" id="PTHR12350:SF19">
    <property type="entry name" value="SET DOMAIN-CONTAINING PROTEIN"/>
    <property type="match status" value="1"/>
</dbReference>
<dbReference type="PROSITE" id="PS50280">
    <property type="entry name" value="SET"/>
    <property type="match status" value="1"/>
</dbReference>
<dbReference type="EMBL" id="KL197712">
    <property type="protein sequence ID" value="KDQ61598.1"/>
    <property type="molecule type" value="Genomic_DNA"/>
</dbReference>
<dbReference type="InterPro" id="IPR003616">
    <property type="entry name" value="Post-SET_dom"/>
</dbReference>